<proteinExistence type="predicted"/>
<name>A0ACC7P699_9PSED</name>
<keyword evidence="2" id="KW-1185">Reference proteome</keyword>
<accession>A0ACC7P699</accession>
<evidence type="ECO:0000313" key="2">
    <source>
        <dbReference type="Proteomes" id="UP001637618"/>
    </source>
</evidence>
<organism evidence="1 2">
    <name type="scientific">Pseudomonas imrae</name>
    <dbReference type="NCBI Taxonomy" id="2992837"/>
    <lineage>
        <taxon>Bacteria</taxon>
        <taxon>Pseudomonadati</taxon>
        <taxon>Pseudomonadota</taxon>
        <taxon>Gammaproteobacteria</taxon>
        <taxon>Pseudomonadales</taxon>
        <taxon>Pseudomonadaceae</taxon>
        <taxon>Pseudomonas</taxon>
    </lineage>
</organism>
<protein>
    <submittedName>
        <fullName evidence="1">Fimbrial biogenesis outer membrane usher protein</fullName>
    </submittedName>
</protein>
<evidence type="ECO:0000313" key="1">
    <source>
        <dbReference type="EMBL" id="MFO2475823.1"/>
    </source>
</evidence>
<reference evidence="1" key="1">
    <citation type="submission" date="2022-11" db="EMBL/GenBank/DDBJ databases">
        <title>Draft genome sequences of strains of Pseudomonas imrae sp. nov.</title>
        <authorList>
            <person name="Salva Serra F."/>
            <person name="Nimje P."/>
            <person name="Moore E.R.B."/>
            <person name="Marathe N.P."/>
        </authorList>
    </citation>
    <scope>NUCLEOTIDE SEQUENCE</scope>
    <source>
        <strain evidence="1">15FMM2</strain>
    </source>
</reference>
<comment type="caution">
    <text evidence="1">The sequence shown here is derived from an EMBL/GenBank/DDBJ whole genome shotgun (WGS) entry which is preliminary data.</text>
</comment>
<sequence length="831" mass="90654">MKQPKNLIKVLTVSSLFLLGKAYAETFDTSLMAGKSRESDMSRFYASSEIPAGKQDIDVYVNSSWKGRYTLVFGDVKDDIKISYDDTALLGINMRGLPAAQSGTDSLQISQLVQGGSFLLDISTLSLKLTVPQSYVNRSEEGYVDPKFWDHGVPAFLFGYNAMHYSMQSKNGGSSSDELYSGLDFGINFAGWQFRENSSIRKSSSQSLKYQNNTRYLQKNIASIKSTFKLGDFYSAGDLFDSIKVRGVALTSDINMLPSSKQGFSPIVRGVAQTNALVKVIQNGNVVYQENVPPGAFTLDNIQPTGSAGDLTVVVQEADGREQSFSVPFSAVPNMLKEGVSKYSLVAGNVNQINTDYNPGFVQGTLQYGLNNLLTGYAGTTLSNDYRAYLVGSGLNLPIGAVSVDVTQSDTQLKNQSKSGQSVRVSYSKFLDVTATNFSLAAYRYSTEGYYSFSDAIYSQEGYRELERQVSDYRKRLDEDDAPILDLNTWDALRSARPRNTFNLSLNQRLKDNWGTVFFSGTQRDYWTSNSKSREYQFGYANAVGQINYNISANRVRNSNRDEETRFYLSMTVPFDIAGNRAYLNSGASFVDSRYQQSNVSVSGNALESNRLSYTVAASNQDGGNNTASVNTSYRANASTLGASYGESSDYRQTGLAARGSVVMIPGHVLASNEIGSTMMVVEAPKAEGLMVNGDQSIVTNKDGLALVPYATPYRLNSVTLSDSGNSSGAEIIGNIANTVPFAGTVNHVKFETDQRQSYIVPARKADGGPLPFGAEVLDESGQSIGFIGQASTLYIKSAEKPDYLEVRLSNGSCIIRQPDFAVNTSHNACH</sequence>
<dbReference type="Proteomes" id="UP001637618">
    <property type="component" value="Unassembled WGS sequence"/>
</dbReference>
<gene>
    <name evidence="1" type="ORF">OOJ96_00175</name>
</gene>
<dbReference type="EMBL" id="JAPEQY010000001">
    <property type="protein sequence ID" value="MFO2475823.1"/>
    <property type="molecule type" value="Genomic_DNA"/>
</dbReference>